<dbReference type="Gene3D" id="3.40.630.30">
    <property type="match status" value="1"/>
</dbReference>
<dbReference type="InterPro" id="IPR036526">
    <property type="entry name" value="C-N_Hydrolase_sf"/>
</dbReference>
<dbReference type="PROSITE" id="PS01227">
    <property type="entry name" value="UPF0012"/>
    <property type="match status" value="1"/>
</dbReference>
<dbReference type="PANTHER" id="PTHR23088">
    <property type="entry name" value="NITRILASE-RELATED"/>
    <property type="match status" value="1"/>
</dbReference>
<accession>A0A0K0XWW0</accession>
<dbReference type="Pfam" id="PF00583">
    <property type="entry name" value="Acetyltransf_1"/>
    <property type="match status" value="1"/>
</dbReference>
<dbReference type="InterPro" id="IPR001110">
    <property type="entry name" value="UPF0012_CS"/>
</dbReference>
<organism evidence="2 3">
    <name type="scientific">Wenzhouxiangella marina</name>
    <dbReference type="NCBI Taxonomy" id="1579979"/>
    <lineage>
        <taxon>Bacteria</taxon>
        <taxon>Pseudomonadati</taxon>
        <taxon>Pseudomonadota</taxon>
        <taxon>Gammaproteobacteria</taxon>
        <taxon>Chromatiales</taxon>
        <taxon>Wenzhouxiangellaceae</taxon>
        <taxon>Wenzhouxiangella</taxon>
    </lineage>
</organism>
<evidence type="ECO:0000313" key="2">
    <source>
        <dbReference type="EMBL" id="AKS42106.1"/>
    </source>
</evidence>
<dbReference type="GO" id="GO:0016747">
    <property type="term" value="F:acyltransferase activity, transferring groups other than amino-acyl groups"/>
    <property type="evidence" value="ECO:0007669"/>
    <property type="project" value="InterPro"/>
</dbReference>
<keyword evidence="2" id="KW-0378">Hydrolase</keyword>
<protein>
    <submittedName>
        <fullName evidence="2">Hydrolase</fullName>
    </submittedName>
</protein>
<dbReference type="OrthoDB" id="9811121at2"/>
<dbReference type="InterPro" id="IPR000182">
    <property type="entry name" value="GNAT_dom"/>
</dbReference>
<gene>
    <name evidence="2" type="ORF">WM2015_1737</name>
</gene>
<dbReference type="Proteomes" id="UP000066624">
    <property type="component" value="Chromosome"/>
</dbReference>
<dbReference type="InterPro" id="IPR003010">
    <property type="entry name" value="C-N_Hydrolase"/>
</dbReference>
<evidence type="ECO:0000256" key="1">
    <source>
        <dbReference type="ARBA" id="ARBA00010613"/>
    </source>
</evidence>
<dbReference type="GO" id="GO:0016787">
    <property type="term" value="F:hydrolase activity"/>
    <property type="evidence" value="ECO:0007669"/>
    <property type="project" value="UniProtKB-KW"/>
</dbReference>
<dbReference type="PROSITE" id="PS50263">
    <property type="entry name" value="CN_HYDROLASE"/>
    <property type="match status" value="1"/>
</dbReference>
<dbReference type="SUPFAM" id="SSF55729">
    <property type="entry name" value="Acyl-CoA N-acyltransferases (Nat)"/>
    <property type="match status" value="1"/>
</dbReference>
<reference evidence="3" key="1">
    <citation type="submission" date="2015-07" db="EMBL/GenBank/DDBJ databases">
        <authorList>
            <person name="Kim K.M."/>
        </authorList>
    </citation>
    <scope>NUCLEOTIDE SEQUENCE [LARGE SCALE GENOMIC DNA]</scope>
    <source>
        <strain evidence="3">KCTC 42284</strain>
    </source>
</reference>
<dbReference type="RefSeq" id="WP_049725689.1">
    <property type="nucleotide sequence ID" value="NZ_CP012154.1"/>
</dbReference>
<name>A0A0K0XWW0_9GAMM</name>
<sequence length="513" mass="58707">MNENTDHSEGHRLLLRQTRPEDYEDIAVIMERVYPGGLDGAWTRAQFESQIQRFPEGQICIEDNGRVVAAAISLIVKYSRWGQNHRYWDIVGNGYLTTHDPKGDVLYGVDVFVHPDYRALRLGRRLYDARKELCEKLNLRGIVVGGRIPGYHKVADEMTPQQYVAKVQSRELTDPILTFQLANDFQVRRIVRGYLPDDAQSAGYATLLEWINIYFEEPSSSVIGGRPSDVRIGAVQWQMRPTRSLEDLYGQIEYFVDAVSGYQADVVLFPEFFNGPLMAEWNDQGPAEAVRRLAGYTEAIRDRMLQFAVSYNINIIAGSMPEYDGDQLRNVCYLLRRDGSWDRQYKIHVTPDEVSAWGLTGGDRIQVFDTDFGKIGILICYDVEFPELPRLMADQGLNILFVPYWTDTKNAYLRVRRCAQARAVENECYVVITGSVGNLPRVENMDMQYSQAAVFTPSDFAFPHDAVAHEATANTETMLIADLDLDNLREVRSHGSVRNLKDRRLDLYELKWK</sequence>
<dbReference type="Pfam" id="PF00795">
    <property type="entry name" value="CN_hydrolase"/>
    <property type="match status" value="1"/>
</dbReference>
<dbReference type="KEGG" id="wma:WM2015_1737"/>
<evidence type="ECO:0000313" key="3">
    <source>
        <dbReference type="Proteomes" id="UP000066624"/>
    </source>
</evidence>
<dbReference type="Gene3D" id="3.60.110.10">
    <property type="entry name" value="Carbon-nitrogen hydrolase"/>
    <property type="match status" value="1"/>
</dbReference>
<dbReference type="PANTHER" id="PTHR23088:SF50">
    <property type="entry name" value="HYDROLASE YHCX"/>
    <property type="match status" value="1"/>
</dbReference>
<dbReference type="CDD" id="cd07574">
    <property type="entry name" value="nitrilase_Rim1_like"/>
    <property type="match status" value="1"/>
</dbReference>
<comment type="similarity">
    <text evidence="1">Belongs to the carbon-nitrogen hydrolase superfamily. NIT1/NIT2 family.</text>
</comment>
<dbReference type="AlphaFoldDB" id="A0A0K0XWW0"/>
<dbReference type="PATRIC" id="fig|1579979.3.peg.1780"/>
<proteinExistence type="inferred from homology"/>
<dbReference type="InterPro" id="IPR016181">
    <property type="entry name" value="Acyl_CoA_acyltransferase"/>
</dbReference>
<keyword evidence="3" id="KW-1185">Reference proteome</keyword>
<dbReference type="EMBL" id="CP012154">
    <property type="protein sequence ID" value="AKS42106.1"/>
    <property type="molecule type" value="Genomic_DNA"/>
</dbReference>
<dbReference type="CDD" id="cd04301">
    <property type="entry name" value="NAT_SF"/>
    <property type="match status" value="1"/>
</dbReference>
<dbReference type="PROSITE" id="PS51186">
    <property type="entry name" value="GNAT"/>
    <property type="match status" value="1"/>
</dbReference>
<dbReference type="SUPFAM" id="SSF56317">
    <property type="entry name" value="Carbon-nitrogen hydrolase"/>
    <property type="match status" value="1"/>
</dbReference>